<sequence>MFFIFGISNGEKKLEFVQAGMCPGCGQFGRLELYITYMYFSLFFIPIFRWNKKFYVKSSCCRSVYGIDKELGSRIEKGEQITLREQDLQIFQESSYHYNIKQKKCFNCGYMAEADFDFCPKCGNRMY</sequence>
<organism evidence="3 4">
    <name type="scientific">Mobilitalea sibirica</name>
    <dbReference type="NCBI Taxonomy" id="1462919"/>
    <lineage>
        <taxon>Bacteria</taxon>
        <taxon>Bacillati</taxon>
        <taxon>Bacillota</taxon>
        <taxon>Clostridia</taxon>
        <taxon>Lachnospirales</taxon>
        <taxon>Lachnospiraceae</taxon>
        <taxon>Mobilitalea</taxon>
    </lineage>
</organism>
<dbReference type="PANTHER" id="PTHR36718:SF1">
    <property type="entry name" value="DOUBLE ZINC RIBBON PROTEIN MJ0416"/>
    <property type="match status" value="1"/>
</dbReference>
<dbReference type="InterPro" id="IPR053281">
    <property type="entry name" value="Double_zinc_ribbon"/>
</dbReference>
<dbReference type="InterPro" id="IPR031493">
    <property type="entry name" value="Zinc_ribbon_15"/>
</dbReference>
<evidence type="ECO:0000259" key="2">
    <source>
        <dbReference type="Pfam" id="PF17032"/>
    </source>
</evidence>
<proteinExistence type="predicted"/>
<gene>
    <name evidence="3" type="ORF">I5677_13785</name>
</gene>
<name>A0A8J7KXM5_9FIRM</name>
<evidence type="ECO:0000256" key="1">
    <source>
        <dbReference type="SAM" id="Phobius"/>
    </source>
</evidence>
<dbReference type="AlphaFoldDB" id="A0A8J7KXM5"/>
<evidence type="ECO:0000313" key="4">
    <source>
        <dbReference type="Proteomes" id="UP000623269"/>
    </source>
</evidence>
<keyword evidence="4" id="KW-1185">Reference proteome</keyword>
<accession>A0A8J7KXM5</accession>
<keyword evidence="1" id="KW-1133">Transmembrane helix</keyword>
<evidence type="ECO:0000313" key="3">
    <source>
        <dbReference type="EMBL" id="MBH1941967.1"/>
    </source>
</evidence>
<protein>
    <submittedName>
        <fullName evidence="3">Zinc ribbon domain-containing protein</fullName>
    </submittedName>
</protein>
<comment type="caution">
    <text evidence="3">The sequence shown here is derived from an EMBL/GenBank/DDBJ whole genome shotgun (WGS) entry which is preliminary data.</text>
</comment>
<reference evidence="3" key="1">
    <citation type="submission" date="2020-12" db="EMBL/GenBank/DDBJ databases">
        <title>M. sibirica DSM 26468T genome.</title>
        <authorList>
            <person name="Thieme N."/>
            <person name="Rettenmaier R."/>
            <person name="Zverlov V."/>
            <person name="Liebl W."/>
        </authorList>
    </citation>
    <scope>NUCLEOTIDE SEQUENCE</scope>
    <source>
        <strain evidence="3">DSM 26468</strain>
    </source>
</reference>
<dbReference type="RefSeq" id="WP_197662216.1">
    <property type="nucleotide sequence ID" value="NZ_JAEAGR010000016.1"/>
</dbReference>
<feature type="transmembrane region" description="Helical" evidence="1">
    <location>
        <begin position="33"/>
        <end position="50"/>
    </location>
</feature>
<feature type="domain" description="Zinc-ribbon 15" evidence="2">
    <location>
        <begin position="21"/>
        <end position="123"/>
    </location>
</feature>
<dbReference type="PANTHER" id="PTHR36718">
    <property type="entry name" value="OS05G0435400 PROTEIN"/>
    <property type="match status" value="1"/>
</dbReference>
<dbReference type="EMBL" id="JAEAGR010000016">
    <property type="protein sequence ID" value="MBH1941967.1"/>
    <property type="molecule type" value="Genomic_DNA"/>
</dbReference>
<dbReference type="Pfam" id="PF17032">
    <property type="entry name" value="Zn_ribbon_15"/>
    <property type="match status" value="1"/>
</dbReference>
<dbReference type="Proteomes" id="UP000623269">
    <property type="component" value="Unassembled WGS sequence"/>
</dbReference>
<keyword evidence="1" id="KW-0472">Membrane</keyword>
<keyword evidence="1" id="KW-0812">Transmembrane</keyword>